<dbReference type="SUPFAM" id="SSF55729">
    <property type="entry name" value="Acyl-CoA N-acyltransferases (Nat)"/>
    <property type="match status" value="1"/>
</dbReference>
<organism evidence="2 3">
    <name type="scientific">Shewanella japonica</name>
    <dbReference type="NCBI Taxonomy" id="93973"/>
    <lineage>
        <taxon>Bacteria</taxon>
        <taxon>Pseudomonadati</taxon>
        <taxon>Pseudomonadota</taxon>
        <taxon>Gammaproteobacteria</taxon>
        <taxon>Alteromonadales</taxon>
        <taxon>Shewanellaceae</taxon>
        <taxon>Shewanella</taxon>
    </lineage>
</organism>
<sequence>MNQHNKFESVQPVDGYYIDTDKTKIDINVVYGYISNSYWAKDIPIEVLTKAIANSLCFGVYTVDDQQVGFARLITDKASFAYLADVFILEQHRGKGLSKWLIHDIMTHPEIVGLRRMMLATRDAHGLYAQFGFLPIENPEILMQIWRPSIYLSSQNDD</sequence>
<dbReference type="PANTHER" id="PTHR43233:SF1">
    <property type="entry name" value="FAMILY N-ACETYLTRANSFERASE, PUTATIVE (AFU_ORTHOLOGUE AFUA_6G03350)-RELATED"/>
    <property type="match status" value="1"/>
</dbReference>
<dbReference type="InterPro" id="IPR053144">
    <property type="entry name" value="Acetyltransferase_Butenolide"/>
</dbReference>
<dbReference type="InterPro" id="IPR000182">
    <property type="entry name" value="GNAT_dom"/>
</dbReference>
<evidence type="ECO:0000313" key="2">
    <source>
        <dbReference type="EMBL" id="ARD22250.1"/>
    </source>
</evidence>
<dbReference type="RefSeq" id="WP_080915652.1">
    <property type="nucleotide sequence ID" value="NZ_CP020472.1"/>
</dbReference>
<dbReference type="PROSITE" id="PS51186">
    <property type="entry name" value="GNAT"/>
    <property type="match status" value="1"/>
</dbReference>
<dbReference type="Pfam" id="PF13508">
    <property type="entry name" value="Acetyltransf_7"/>
    <property type="match status" value="1"/>
</dbReference>
<protein>
    <submittedName>
        <fullName evidence="2">GNAT family acetyltransferase</fullName>
    </submittedName>
</protein>
<dbReference type="CDD" id="cd04301">
    <property type="entry name" value="NAT_SF"/>
    <property type="match status" value="1"/>
</dbReference>
<dbReference type="InterPro" id="IPR016181">
    <property type="entry name" value="Acyl_CoA_acyltransferase"/>
</dbReference>
<dbReference type="Gene3D" id="3.40.630.30">
    <property type="match status" value="1"/>
</dbReference>
<evidence type="ECO:0000259" key="1">
    <source>
        <dbReference type="PROSITE" id="PS51186"/>
    </source>
</evidence>
<evidence type="ECO:0000313" key="3">
    <source>
        <dbReference type="Proteomes" id="UP000191820"/>
    </source>
</evidence>
<keyword evidence="3" id="KW-1185">Reference proteome</keyword>
<accession>A0ABM6JJC0</accession>
<gene>
    <name evidence="2" type="ORF">SJ2017_1948</name>
</gene>
<dbReference type="Proteomes" id="UP000191820">
    <property type="component" value="Chromosome"/>
</dbReference>
<proteinExistence type="predicted"/>
<dbReference type="EMBL" id="CP020472">
    <property type="protein sequence ID" value="ARD22250.1"/>
    <property type="molecule type" value="Genomic_DNA"/>
</dbReference>
<name>A0ABM6JJC0_9GAMM</name>
<dbReference type="PANTHER" id="PTHR43233">
    <property type="entry name" value="FAMILY N-ACETYLTRANSFERASE, PUTATIVE (AFU_ORTHOLOGUE AFUA_6G03350)-RELATED"/>
    <property type="match status" value="1"/>
</dbReference>
<feature type="domain" description="N-acetyltransferase" evidence="1">
    <location>
        <begin position="17"/>
        <end position="148"/>
    </location>
</feature>
<reference evidence="2 3" key="1">
    <citation type="submission" date="2017-03" db="EMBL/GenBank/DDBJ databases">
        <title>Genome sequencing of Shewanella japonica KCTC 22435.</title>
        <authorList>
            <person name="Kim K.M."/>
        </authorList>
    </citation>
    <scope>NUCLEOTIDE SEQUENCE [LARGE SCALE GENOMIC DNA]</scope>
    <source>
        <strain evidence="2 3">KCTC 22435</strain>
    </source>
</reference>